<evidence type="ECO:0000256" key="1">
    <source>
        <dbReference type="ARBA" id="ARBA00022801"/>
    </source>
</evidence>
<dbReference type="SUPFAM" id="SSF49785">
    <property type="entry name" value="Galactose-binding domain-like"/>
    <property type="match status" value="1"/>
</dbReference>
<dbReference type="InterPro" id="IPR003305">
    <property type="entry name" value="CenC_carb-bd"/>
</dbReference>
<feature type="domain" description="Glycoside hydrolase family 2 catalytic" evidence="3">
    <location>
        <begin position="395"/>
        <end position="480"/>
    </location>
</feature>
<keyword evidence="5" id="KW-1185">Reference proteome</keyword>
<dbReference type="EMBL" id="JACXJA010000049">
    <property type="protein sequence ID" value="MBD2865941.1"/>
    <property type="molecule type" value="Genomic_DNA"/>
</dbReference>
<dbReference type="AlphaFoldDB" id="A0A927CGS9"/>
<dbReference type="Gene3D" id="3.20.20.80">
    <property type="entry name" value="Glycosidases"/>
    <property type="match status" value="1"/>
</dbReference>
<dbReference type="Proteomes" id="UP000639396">
    <property type="component" value="Unassembled WGS sequence"/>
</dbReference>
<proteinExistence type="predicted"/>
<evidence type="ECO:0000313" key="4">
    <source>
        <dbReference type="EMBL" id="MBD2865941.1"/>
    </source>
</evidence>
<dbReference type="GO" id="GO:0005975">
    <property type="term" value="P:carbohydrate metabolic process"/>
    <property type="evidence" value="ECO:0007669"/>
    <property type="project" value="InterPro"/>
</dbReference>
<gene>
    <name evidence="4" type="ORF">IDH45_28550</name>
</gene>
<dbReference type="Pfam" id="PF02836">
    <property type="entry name" value="Glyco_hydro_2_C"/>
    <property type="match status" value="1"/>
</dbReference>
<evidence type="ECO:0000313" key="5">
    <source>
        <dbReference type="Proteomes" id="UP000639396"/>
    </source>
</evidence>
<dbReference type="GO" id="GO:0004553">
    <property type="term" value="F:hydrolase activity, hydrolyzing O-glycosyl compounds"/>
    <property type="evidence" value="ECO:0007669"/>
    <property type="project" value="InterPro"/>
</dbReference>
<dbReference type="Gene3D" id="2.60.120.260">
    <property type="entry name" value="Galactose-binding domain-like"/>
    <property type="match status" value="2"/>
</dbReference>
<name>A0A927CGS9_9BACL</name>
<dbReference type="Pfam" id="PF02018">
    <property type="entry name" value="CBM_4_9"/>
    <property type="match status" value="1"/>
</dbReference>
<organism evidence="4 5">
    <name type="scientific">Paenibacillus oceani</name>
    <dbReference type="NCBI Taxonomy" id="2772510"/>
    <lineage>
        <taxon>Bacteria</taxon>
        <taxon>Bacillati</taxon>
        <taxon>Bacillota</taxon>
        <taxon>Bacilli</taxon>
        <taxon>Bacillales</taxon>
        <taxon>Paenibacillaceae</taxon>
        <taxon>Paenibacillus</taxon>
    </lineage>
</organism>
<dbReference type="InterPro" id="IPR006103">
    <property type="entry name" value="Glyco_hydro_2_cat"/>
</dbReference>
<feature type="domain" description="CBM-cenC" evidence="2">
    <location>
        <begin position="964"/>
        <end position="1095"/>
    </location>
</feature>
<evidence type="ECO:0000259" key="2">
    <source>
        <dbReference type="Pfam" id="PF02018"/>
    </source>
</evidence>
<dbReference type="SUPFAM" id="SSF51445">
    <property type="entry name" value="(Trans)glycosidases"/>
    <property type="match status" value="1"/>
</dbReference>
<sequence length="1113" mass="122344">MNGFDSWLPHPRFMSVKQNAAILCLFTLLFQLLGLAAAAPQAIAHSPGGDAMHNGGFEQITDGKPLPWVAMGGWSNTEIQVASAAARSGAEGIRIETTQTTNPWIAQDVLVESGAVYDVSVWFKSPGVTGSIGVKFEYYRDQVRTPANRLSQYDMQKNILAQDITGDWQQLRFEAEIPQEAGLVLVYLRMYGTGSVSFDDASFVLLKHRPMIDLTTDRIFYYADADEGNVEAAFNSQAGPLDQLHAEARIYRESTGVVLATYAHANAALPMSFPFDPSQMVMEEPYGVEVRLMDSSNAVLESVTKPVYRINRPTMLRDDGTLLVDGSPFFPIAAYHVRQTDYPYLNEAGINTVQGIVTNNANALQSALDAAHQSGLKVMVPLYYNMKVKENAALTEQFVTRFKTHPAVLAWMIMDEPFSNGKTLEELADAYRLIRSLDQAHPTYMVEALPPYYATTAKATDILVTDVYTIPYEPISLVGERTAAAKQAAGEKPVWNVLQAMYNPPNWPILPTIGQVRNAAYQTLANGLQGVAYYSINENTFQLRQSELWPGLVDFREELELFGRLVTEGNRIGQGQTDHGRWAVWEHEGVRYAAAVNTSEQIRQMTVPLGVTGYRAELLYGDTRSVLDGQGDELTVHLDPQQALLYRITPFQNRISEALTIAAHASGLSADAQWTSRMNQLEAKLNVIRGYLTGAAPDPAAAVRTAVQALRKVDQLEDWADQNGSTAVKPDMLAALERIRERLGPLAASYVQSELHVGGGQLVGQEERNELSFTLHNGAETGLQNVRVTLKLPEPFGLEPEARTVAQLGGGQSVTDTFSFRIAEPLSQESYRLRTVIEFEYSNKPGVAISTDTFIQSPYTDLLSAKTEPDVITVNKGGCYPFVMNVQNNVSRSLQVELEPVPSPGITVQLPAPFLLPGNQQVTVSGTVYVPMSVTDGVYEAAIRVMADGKTVRTMPLQVHIDKNILPNPGFEQANASSTGPSGWLMRKGSWVQDSVYGGHYAVSLLPDAANAWNVINSDLIAIEPGTKYVLKGWVKNGATSGSVSIGLRQVRENGASTIGYTWKEMQPASDWTYYELEITPASTAKYVQVYLKSDTDVNGTAWFDHLYVGEIE</sequence>
<dbReference type="InterPro" id="IPR008979">
    <property type="entry name" value="Galactose-bd-like_sf"/>
</dbReference>
<dbReference type="InterPro" id="IPR017853">
    <property type="entry name" value="GH"/>
</dbReference>
<evidence type="ECO:0000259" key="3">
    <source>
        <dbReference type="Pfam" id="PF02836"/>
    </source>
</evidence>
<accession>A0A927CGS9</accession>
<reference evidence="4" key="1">
    <citation type="submission" date="2020-09" db="EMBL/GenBank/DDBJ databases">
        <title>A novel bacterium of genus Paenibacillus, isolated from South China Sea.</title>
        <authorList>
            <person name="Huang H."/>
            <person name="Mo K."/>
            <person name="Hu Y."/>
        </authorList>
    </citation>
    <scope>NUCLEOTIDE SEQUENCE</scope>
    <source>
        <strain evidence="4">IB182363</strain>
    </source>
</reference>
<comment type="caution">
    <text evidence="4">The sequence shown here is derived from an EMBL/GenBank/DDBJ whole genome shotgun (WGS) entry which is preliminary data.</text>
</comment>
<protein>
    <submittedName>
        <fullName evidence="4">Carbohydrate binding domain-containing protein</fullName>
    </submittedName>
</protein>
<dbReference type="RefSeq" id="WP_190931562.1">
    <property type="nucleotide sequence ID" value="NZ_JACXJA010000049.1"/>
</dbReference>
<keyword evidence="1" id="KW-0378">Hydrolase</keyword>